<dbReference type="InterPro" id="IPR001296">
    <property type="entry name" value="Glyco_trans_1"/>
</dbReference>
<dbReference type="AlphaFoldDB" id="A0A8J8T721"/>
<dbReference type="PANTHER" id="PTHR45871:SF1">
    <property type="entry name" value="PHOSPHATIDYLINOSITOL N-ACETYLGLUCOSAMINYLTRANSFERASE SUBUNIT A"/>
    <property type="match status" value="1"/>
</dbReference>
<keyword evidence="1" id="KW-0808">Transferase</keyword>
<name>A0A8J8T721_HALGN</name>
<dbReference type="GO" id="GO:0006506">
    <property type="term" value="P:GPI anchor biosynthetic process"/>
    <property type="evidence" value="ECO:0007669"/>
    <property type="project" value="InterPro"/>
</dbReference>
<evidence type="ECO:0008006" key="7">
    <source>
        <dbReference type="Google" id="ProtNLM"/>
    </source>
</evidence>
<keyword evidence="2" id="KW-0812">Transmembrane</keyword>
<dbReference type="EMBL" id="RRYP01002480">
    <property type="protein sequence ID" value="TNV84724.1"/>
    <property type="molecule type" value="Genomic_DNA"/>
</dbReference>
<evidence type="ECO:0000259" key="3">
    <source>
        <dbReference type="Pfam" id="PF00534"/>
    </source>
</evidence>
<dbReference type="PANTHER" id="PTHR45871">
    <property type="entry name" value="N-ACETYLGLUCOSAMINYL-PHOSPHATIDYLINOSITOL BIOSYNTHETIC PROTEIN"/>
    <property type="match status" value="1"/>
</dbReference>
<dbReference type="OrthoDB" id="734129at2759"/>
<dbReference type="Proteomes" id="UP000785679">
    <property type="component" value="Unassembled WGS sequence"/>
</dbReference>
<organism evidence="5 6">
    <name type="scientific">Halteria grandinella</name>
    <dbReference type="NCBI Taxonomy" id="5974"/>
    <lineage>
        <taxon>Eukaryota</taxon>
        <taxon>Sar</taxon>
        <taxon>Alveolata</taxon>
        <taxon>Ciliophora</taxon>
        <taxon>Intramacronucleata</taxon>
        <taxon>Spirotrichea</taxon>
        <taxon>Stichotrichia</taxon>
        <taxon>Sporadotrichida</taxon>
        <taxon>Halteriidae</taxon>
        <taxon>Halteria</taxon>
    </lineage>
</organism>
<reference evidence="5" key="1">
    <citation type="submission" date="2019-06" db="EMBL/GenBank/DDBJ databases">
        <authorList>
            <person name="Zheng W."/>
        </authorList>
    </citation>
    <scope>NUCLEOTIDE SEQUENCE</scope>
    <source>
        <strain evidence="5">QDHG01</strain>
    </source>
</reference>
<protein>
    <recommendedName>
        <fullName evidence="7">Phosphatidylinositol N-acetylglucosaminyltransferase</fullName>
    </recommendedName>
</protein>
<keyword evidence="1" id="KW-0328">Glycosyltransferase</keyword>
<keyword evidence="6" id="KW-1185">Reference proteome</keyword>
<evidence type="ECO:0000313" key="6">
    <source>
        <dbReference type="Proteomes" id="UP000785679"/>
    </source>
</evidence>
<dbReference type="GO" id="GO:0017176">
    <property type="term" value="F:phosphatidylinositol N-acetylglucosaminyltransferase activity"/>
    <property type="evidence" value="ECO:0007669"/>
    <property type="project" value="TreeGrafter"/>
</dbReference>
<feature type="transmembrane region" description="Helical" evidence="2">
    <location>
        <begin position="439"/>
        <end position="463"/>
    </location>
</feature>
<accession>A0A8J8T721</accession>
<gene>
    <name evidence="5" type="ORF">FGO68_gene9820</name>
</gene>
<keyword evidence="2" id="KW-0472">Membrane</keyword>
<evidence type="ECO:0000259" key="4">
    <source>
        <dbReference type="Pfam" id="PF08288"/>
    </source>
</evidence>
<evidence type="ECO:0000256" key="2">
    <source>
        <dbReference type="SAM" id="Phobius"/>
    </source>
</evidence>
<dbReference type="GO" id="GO:0000506">
    <property type="term" value="C:glycosylphosphatidylinositol-N-acetylglucosaminyltransferase (GPI-GnT) complex"/>
    <property type="evidence" value="ECO:0007669"/>
    <property type="project" value="TreeGrafter"/>
</dbReference>
<dbReference type="Gene3D" id="3.40.50.2000">
    <property type="entry name" value="Glycogen Phosphorylase B"/>
    <property type="match status" value="2"/>
</dbReference>
<dbReference type="InterPro" id="IPR013234">
    <property type="entry name" value="PIGA_GPI_anchor_biosynthesis"/>
</dbReference>
<dbReference type="Pfam" id="PF08288">
    <property type="entry name" value="PIGA"/>
    <property type="match status" value="1"/>
</dbReference>
<sequence length="535" mass="60593">MSLSTPDASKPLPNRATSQANRLHSNKLLITSNPADLEPLLQAQSSFQSTPSRRYSILLASDYFFPNLGGVEMHMFQLGQCLMERGHKVVIMTNTYSKERLGIRYVSNGMKVYHLPLLPFASQDSFVSIMFLMCILRKICIREGIDIVHGHQTTSLLNIVSMLHGVTLGKKLVFTDHSLFGFSDAASININKVLKWVIADVDACICVSHINKDNLSLRAAIDPNIIYVIPNAVDTTRFQPDTSLRNPVNRINIVVVSRMMYRKGVDLLIDIIPEIIRKYPDVYFIIGGDGDKLPLIQAMKDKYNLSDRMELLGRVPHHKVREVLCRGHIFLNTSLTEAFCIAILEAASCGLLCVSTNVGGVPEVLPPDMVYLAPARPKPMIQQLEKAIANYKNTPSHSFHERIKQLYSWRNVAVRVERVYDNIHQTPRPTILGRIKNSLSLGLIAGIGSALWLILELMMLLFWEWLAPEETIEKAVDFDFTRYMIDKESYGDHTFKVNKTDSAPKKEQPQCNPAENQYYTTYITQEGKRRIRLCD</sequence>
<feature type="domain" description="Glycosyl transferase family 1" evidence="3">
    <location>
        <begin position="246"/>
        <end position="391"/>
    </location>
</feature>
<comment type="caution">
    <text evidence="5">The sequence shown here is derived from an EMBL/GenBank/DDBJ whole genome shotgun (WGS) entry which is preliminary data.</text>
</comment>
<proteinExistence type="predicted"/>
<evidence type="ECO:0000313" key="5">
    <source>
        <dbReference type="EMBL" id="TNV84724.1"/>
    </source>
</evidence>
<evidence type="ECO:0000256" key="1">
    <source>
        <dbReference type="ARBA" id="ARBA00022676"/>
    </source>
</evidence>
<dbReference type="Pfam" id="PF00534">
    <property type="entry name" value="Glycos_transf_1"/>
    <property type="match status" value="1"/>
</dbReference>
<dbReference type="SUPFAM" id="SSF53756">
    <property type="entry name" value="UDP-Glycosyltransferase/glycogen phosphorylase"/>
    <property type="match status" value="1"/>
</dbReference>
<keyword evidence="2" id="KW-1133">Transmembrane helix</keyword>
<feature type="domain" description="PIGA GPI anchor biosynthesis" evidence="4">
    <location>
        <begin position="98"/>
        <end position="184"/>
    </location>
</feature>